<reference evidence="2 3" key="1">
    <citation type="submission" date="2020-08" db="EMBL/GenBank/DDBJ databases">
        <title>Cohnella phylogeny.</title>
        <authorList>
            <person name="Dunlap C."/>
        </authorList>
    </citation>
    <scope>NUCLEOTIDE SEQUENCE [LARGE SCALE GENOMIC DNA]</scope>
    <source>
        <strain evidence="2 3">DSM 103658</strain>
    </source>
</reference>
<proteinExistence type="predicted"/>
<dbReference type="AlphaFoldDB" id="A0A841TGJ5"/>
<protein>
    <submittedName>
        <fullName evidence="2">HEAT repeat domain-containing protein</fullName>
    </submittedName>
</protein>
<name>A0A841TGJ5_9BACL</name>
<accession>A0A841TGJ5</accession>
<evidence type="ECO:0000256" key="1">
    <source>
        <dbReference type="SAM" id="MobiDB-lite"/>
    </source>
</evidence>
<comment type="caution">
    <text evidence="2">The sequence shown here is derived from an EMBL/GenBank/DDBJ whole genome shotgun (WGS) entry which is preliminary data.</text>
</comment>
<feature type="region of interest" description="Disordered" evidence="1">
    <location>
        <begin position="77"/>
        <end position="101"/>
    </location>
</feature>
<dbReference type="RefSeq" id="WP_185178857.1">
    <property type="nucleotide sequence ID" value="NZ_CBCSEP010000005.1"/>
</dbReference>
<feature type="compositionally biased region" description="Acidic residues" evidence="1">
    <location>
        <begin position="83"/>
        <end position="94"/>
    </location>
</feature>
<gene>
    <name evidence="2" type="ORF">H4Q31_09615</name>
</gene>
<dbReference type="Proteomes" id="UP000574133">
    <property type="component" value="Unassembled WGS sequence"/>
</dbReference>
<evidence type="ECO:0000313" key="2">
    <source>
        <dbReference type="EMBL" id="MBB6677581.1"/>
    </source>
</evidence>
<sequence>MTDSTKDNARDNLVLFPKTLDYYQIQLTRMLETERYGEAKSLLRFLLQCGGEAEKHHVEWETLLGWLEAAFPYAQDADFSDGGMDEEEEEDAEETLQRKLSDRSVQDADYIPRLLSKLREGEDPEQQMLSLGQLFYLEHPEIEPKIRAWLEESEHHPSVQFRALQLLNKLGAEGPVLLLREGETLSIDAEATPMKFEDFPPSIQNVLIRVRQASEVSDPTLAYFAEEMWKECVQAAYGTSIYQQMAEDDESSTDLWSAALHQFLMEKLHGLGGDESIRDQYGITDAMRFRYEQALRWLRQYAGDLQPGS</sequence>
<organism evidence="2 3">
    <name type="scientific">Cohnella lubricantis</name>
    <dbReference type="NCBI Taxonomy" id="2163172"/>
    <lineage>
        <taxon>Bacteria</taxon>
        <taxon>Bacillati</taxon>
        <taxon>Bacillota</taxon>
        <taxon>Bacilli</taxon>
        <taxon>Bacillales</taxon>
        <taxon>Paenibacillaceae</taxon>
        <taxon>Cohnella</taxon>
    </lineage>
</organism>
<keyword evidence="3" id="KW-1185">Reference proteome</keyword>
<evidence type="ECO:0000313" key="3">
    <source>
        <dbReference type="Proteomes" id="UP000574133"/>
    </source>
</evidence>
<dbReference type="EMBL" id="JACJVN010000033">
    <property type="protein sequence ID" value="MBB6677581.1"/>
    <property type="molecule type" value="Genomic_DNA"/>
</dbReference>